<protein>
    <submittedName>
        <fullName evidence="2">Uncharacterized protein</fullName>
    </submittedName>
</protein>
<evidence type="ECO:0000256" key="1">
    <source>
        <dbReference type="SAM" id="MobiDB-lite"/>
    </source>
</evidence>
<name>A0A7M4DF41_9MICO</name>
<keyword evidence="3" id="KW-1185">Reference proteome</keyword>
<dbReference type="Gene3D" id="3.40.190.10">
    <property type="entry name" value="Periplasmic binding protein-like II"/>
    <property type="match status" value="1"/>
</dbReference>
<gene>
    <name evidence="2" type="ORF">HALOF300_00732</name>
</gene>
<dbReference type="SUPFAM" id="SSF53850">
    <property type="entry name" value="Periplasmic binding protein-like II"/>
    <property type="match status" value="1"/>
</dbReference>
<dbReference type="Proteomes" id="UP000419743">
    <property type="component" value="Unassembled WGS sequence"/>
</dbReference>
<feature type="region of interest" description="Disordered" evidence="1">
    <location>
        <begin position="25"/>
        <end position="45"/>
    </location>
</feature>
<dbReference type="PROSITE" id="PS51318">
    <property type="entry name" value="TAT"/>
    <property type="match status" value="1"/>
</dbReference>
<dbReference type="AlphaFoldDB" id="A0A7M4DF41"/>
<comment type="caution">
    <text evidence="2">The sequence shown here is derived from an EMBL/GenBank/DDBJ whole genome shotgun (WGS) entry which is preliminary data.</text>
</comment>
<proteinExistence type="predicted"/>
<reference evidence="2 3" key="1">
    <citation type="submission" date="2019-11" db="EMBL/GenBank/DDBJ databases">
        <authorList>
            <person name="Criscuolo A."/>
        </authorList>
    </citation>
    <scope>NUCLEOTIDE SEQUENCE [LARGE SCALE GENOMIC DNA]</scope>
    <source>
        <strain evidence="2">CIP111667</strain>
    </source>
</reference>
<dbReference type="EMBL" id="CACRYJ010000013">
    <property type="protein sequence ID" value="VZO35534.1"/>
    <property type="molecule type" value="Genomic_DNA"/>
</dbReference>
<evidence type="ECO:0000313" key="2">
    <source>
        <dbReference type="EMBL" id="VZO35534.1"/>
    </source>
</evidence>
<dbReference type="InterPro" id="IPR006311">
    <property type="entry name" value="TAT_signal"/>
</dbReference>
<evidence type="ECO:0000313" key="3">
    <source>
        <dbReference type="Proteomes" id="UP000419743"/>
    </source>
</evidence>
<sequence length="543" mass="57082">MKIDRRSFLGLTALAGVGALSACGPDGSAPPQGGGTGDGATPDASTVLPTYQAFEVAAPDLPADSEFSLPGYYTYPASPTAATTETPGSGGSITAMTYTYDPIAPELSNNQHWQNINSLLGTDLGITYSPSADYDAKFATTIAGGDLPDMINIRTVQQQMPAMLAATFADLTEHLSGDAVLDYPALAAIPEGTWRTAIFDNAIWGVPIPRSPIGGVLYTRNDLLIERGANTDPKSYEEFVEMATTLTDASKSQWAFGDPGGLLSHVAQMNGVGNAWVEENGEFSYAQASPAYEQALADTVAMIEAGLFHPDSAAVQNTERNEWVNNGTTCFAYGGYAGWSKFFVAGAGIEGFQMTGQVAPGRDGGDSVRGGSGFSAGFMAFKPTDDPERIAELLRILNWLASPFGSTEFLARKFGVEGVNYTLEGSDPVLTSLGAAETTLPLRYLSEPPSVLYEPGNPDAVDQQFEFMAKASPLIVPDPTTGLYSETAVTAGASAGTALGDARDEILAGRQPVSSWATAVEDYMLEVGNNLKDEYEAAFAAQA</sequence>
<dbReference type="RefSeq" id="WP_156739387.1">
    <property type="nucleotide sequence ID" value="NZ_CACRYJ010000013.1"/>
</dbReference>
<dbReference type="PROSITE" id="PS51257">
    <property type="entry name" value="PROKAR_LIPOPROTEIN"/>
    <property type="match status" value="1"/>
</dbReference>
<accession>A0A7M4DF41</accession>
<organism evidence="2 3">
    <name type="scientific">Occultella aeris</name>
    <dbReference type="NCBI Taxonomy" id="2761496"/>
    <lineage>
        <taxon>Bacteria</taxon>
        <taxon>Bacillati</taxon>
        <taxon>Actinomycetota</taxon>
        <taxon>Actinomycetes</taxon>
        <taxon>Micrococcales</taxon>
        <taxon>Ruaniaceae</taxon>
        <taxon>Occultella</taxon>
    </lineage>
</organism>